<gene>
    <name evidence="1" type="ORF">Patl1_00178</name>
</gene>
<dbReference type="EMBL" id="CM047897">
    <property type="protein sequence ID" value="KAJ0112077.1"/>
    <property type="molecule type" value="Genomic_DNA"/>
</dbReference>
<sequence>MDAVPRLGGTCVVDCSTRVGSCSGPAATQDEDDVLLKKARVARVPMAPEWSSRDQSVSGSATFGRDSQHVTHDTCDMDIGVGFTSTSMGSPENTSFAELCTKATTDDDHDSFCHSTPQANFYPLSYNIEKQVTRGRRIKVMGNPQFPTKRSRAAAIHNQSERKRRDKINQRMRALQKLVPNSSKVPSFTA</sequence>
<organism evidence="1 2">
    <name type="scientific">Pistacia atlantica</name>
    <dbReference type="NCBI Taxonomy" id="434234"/>
    <lineage>
        <taxon>Eukaryota</taxon>
        <taxon>Viridiplantae</taxon>
        <taxon>Streptophyta</taxon>
        <taxon>Embryophyta</taxon>
        <taxon>Tracheophyta</taxon>
        <taxon>Spermatophyta</taxon>
        <taxon>Magnoliopsida</taxon>
        <taxon>eudicotyledons</taxon>
        <taxon>Gunneridae</taxon>
        <taxon>Pentapetalae</taxon>
        <taxon>rosids</taxon>
        <taxon>malvids</taxon>
        <taxon>Sapindales</taxon>
        <taxon>Anacardiaceae</taxon>
        <taxon>Pistacia</taxon>
    </lineage>
</organism>
<accession>A0ACC1C987</accession>
<evidence type="ECO:0000313" key="2">
    <source>
        <dbReference type="Proteomes" id="UP001164250"/>
    </source>
</evidence>
<dbReference type="Proteomes" id="UP001164250">
    <property type="component" value="Chromosome 1"/>
</dbReference>
<comment type="caution">
    <text evidence="1">The sequence shown here is derived from an EMBL/GenBank/DDBJ whole genome shotgun (WGS) entry which is preliminary data.</text>
</comment>
<keyword evidence="2" id="KW-1185">Reference proteome</keyword>
<protein>
    <submittedName>
        <fullName evidence="1">Uncharacterized protein</fullName>
    </submittedName>
</protein>
<reference evidence="2" key="1">
    <citation type="journal article" date="2023" name="G3 (Bethesda)">
        <title>Genome assembly and association tests identify interacting loci associated with vigor, precocity, and sex in interspecific pistachio rootstocks.</title>
        <authorList>
            <person name="Palmer W."/>
            <person name="Jacygrad E."/>
            <person name="Sagayaradj S."/>
            <person name="Cavanaugh K."/>
            <person name="Han R."/>
            <person name="Bertier L."/>
            <person name="Beede B."/>
            <person name="Kafkas S."/>
            <person name="Golino D."/>
            <person name="Preece J."/>
            <person name="Michelmore R."/>
        </authorList>
    </citation>
    <scope>NUCLEOTIDE SEQUENCE [LARGE SCALE GENOMIC DNA]</scope>
</reference>
<evidence type="ECO:0000313" key="1">
    <source>
        <dbReference type="EMBL" id="KAJ0112077.1"/>
    </source>
</evidence>
<name>A0ACC1C987_9ROSI</name>
<proteinExistence type="predicted"/>